<reference evidence="2" key="1">
    <citation type="journal article" date="2014" name="Int. J. Syst. Evol. Microbiol.">
        <title>Complete genome sequence of Corynebacterium casei LMG S-19264T (=DSM 44701T), isolated from a smear-ripened cheese.</title>
        <authorList>
            <consortium name="US DOE Joint Genome Institute (JGI-PGF)"/>
            <person name="Walter F."/>
            <person name="Albersmeier A."/>
            <person name="Kalinowski J."/>
            <person name="Ruckert C."/>
        </authorList>
    </citation>
    <scope>NUCLEOTIDE SEQUENCE</scope>
    <source>
        <strain evidence="2">KCTC 12719</strain>
    </source>
</reference>
<dbReference type="Gene3D" id="2.60.40.1080">
    <property type="match status" value="1"/>
</dbReference>
<evidence type="ECO:0008006" key="4">
    <source>
        <dbReference type="Google" id="ProtNLM"/>
    </source>
</evidence>
<evidence type="ECO:0000256" key="1">
    <source>
        <dbReference type="SAM" id="SignalP"/>
    </source>
</evidence>
<dbReference type="InterPro" id="IPR008964">
    <property type="entry name" value="Invasin/intimin_cell_adhesion"/>
</dbReference>
<name>A0A918VWP4_9FLAO</name>
<protein>
    <recommendedName>
        <fullName evidence="4">BIG2 domain-containing protein</fullName>
    </recommendedName>
</protein>
<dbReference type="AlphaFoldDB" id="A0A918VWP4"/>
<feature type="chain" id="PRO_5036696128" description="BIG2 domain-containing protein" evidence="1">
    <location>
        <begin position="22"/>
        <end position="242"/>
    </location>
</feature>
<feature type="signal peptide" evidence="1">
    <location>
        <begin position="1"/>
        <end position="21"/>
    </location>
</feature>
<evidence type="ECO:0000313" key="3">
    <source>
        <dbReference type="Proteomes" id="UP000610456"/>
    </source>
</evidence>
<dbReference type="PROSITE" id="PS51257">
    <property type="entry name" value="PROKAR_LIPOPROTEIN"/>
    <property type="match status" value="1"/>
</dbReference>
<gene>
    <name evidence="2" type="ORF">GCM10007103_11750</name>
</gene>
<dbReference type="SUPFAM" id="SSF49373">
    <property type="entry name" value="Invasin/intimin cell-adhesion fragments"/>
    <property type="match status" value="1"/>
</dbReference>
<dbReference type="EMBL" id="BMXB01000002">
    <property type="protein sequence ID" value="GHA31756.1"/>
    <property type="molecule type" value="Genomic_DNA"/>
</dbReference>
<evidence type="ECO:0000313" key="2">
    <source>
        <dbReference type="EMBL" id="GHA31756.1"/>
    </source>
</evidence>
<keyword evidence="1" id="KW-0732">Signal</keyword>
<accession>A0A918VWP4</accession>
<keyword evidence="3" id="KW-1185">Reference proteome</keyword>
<comment type="caution">
    <text evidence="2">The sequence shown here is derived from an EMBL/GenBank/DDBJ whole genome shotgun (WGS) entry which is preliminary data.</text>
</comment>
<proteinExistence type="predicted"/>
<dbReference type="Proteomes" id="UP000610456">
    <property type="component" value="Unassembled WGS sequence"/>
</dbReference>
<organism evidence="2 3">
    <name type="scientific">Salinimicrobium marinum</name>
    <dbReference type="NCBI Taxonomy" id="680283"/>
    <lineage>
        <taxon>Bacteria</taxon>
        <taxon>Pseudomonadati</taxon>
        <taxon>Bacteroidota</taxon>
        <taxon>Flavobacteriia</taxon>
        <taxon>Flavobacteriales</taxon>
        <taxon>Flavobacteriaceae</taxon>
        <taxon>Salinimicrobium</taxon>
    </lineage>
</organism>
<dbReference type="RefSeq" id="WP_189603768.1">
    <property type="nucleotide sequence ID" value="NZ_BMXB01000002.1"/>
</dbReference>
<reference evidence="2" key="2">
    <citation type="submission" date="2020-09" db="EMBL/GenBank/DDBJ databases">
        <authorList>
            <person name="Sun Q."/>
            <person name="Kim S."/>
        </authorList>
    </citation>
    <scope>NUCLEOTIDE SEQUENCE</scope>
    <source>
        <strain evidence="2">KCTC 12719</strain>
    </source>
</reference>
<sequence>MKKSTSCLLVYLFFLSLSCYKDDEPKNGITAENIEQDLYFGDEFQIEASSNTPITYATNEEYHARVSESGLVTAGFVGETFITLSNDNDSHEVPVTVKPKSTLYPEPIMDFGISKSTLIDELGTPETENEDAIAYMDHSAAAPMIIYSFDENDQLNSLGVLVETTYSSVLGVFLSERYLPANPDNLIFINALEEPKATLLIDAELYSQEYWLVIYLPYPATKMNKDSKRKILSDDIDELYKQ</sequence>